<sequence>MEKALKIIVAVLLIFTVFSLPPDLYRFVSLIVMVSLGILAYNSHVNKKLIEVLTYIVLIVIFQPFYTVTISPILWKSITILAVLYLIGSSFFNLNKVEKQ</sequence>
<comment type="caution">
    <text evidence="2">The sequence shown here is derived from an EMBL/GenBank/DDBJ whole genome shotgun (WGS) entry which is preliminary data.</text>
</comment>
<gene>
    <name evidence="2" type="ORF">GJV76_13750</name>
</gene>
<feature type="transmembrane region" description="Helical" evidence="1">
    <location>
        <begin position="73"/>
        <end position="94"/>
    </location>
</feature>
<evidence type="ECO:0000256" key="1">
    <source>
        <dbReference type="SAM" id="Phobius"/>
    </source>
</evidence>
<keyword evidence="1" id="KW-0812">Transmembrane</keyword>
<dbReference type="AlphaFoldDB" id="A0A6I3LN84"/>
<keyword evidence="1" id="KW-1133">Transmembrane helix</keyword>
<organism evidence="2 3">
    <name type="scientific">Myroides albus</name>
    <dbReference type="NCBI Taxonomy" id="2562892"/>
    <lineage>
        <taxon>Bacteria</taxon>
        <taxon>Pseudomonadati</taxon>
        <taxon>Bacteroidota</taxon>
        <taxon>Flavobacteriia</taxon>
        <taxon>Flavobacteriales</taxon>
        <taxon>Flavobacteriaceae</taxon>
        <taxon>Myroides</taxon>
    </lineage>
</organism>
<reference evidence="2 3" key="1">
    <citation type="submission" date="2019-11" db="EMBL/GenBank/DDBJ databases">
        <title>Genome of Strain BIT-d1.</title>
        <authorList>
            <person name="Yang Y."/>
        </authorList>
    </citation>
    <scope>NUCLEOTIDE SEQUENCE [LARGE SCALE GENOMIC DNA]</scope>
    <source>
        <strain evidence="2 3">BIT-d1</strain>
    </source>
</reference>
<name>A0A6I3LN84_9FLAO</name>
<dbReference type="EMBL" id="WMJX01000048">
    <property type="protein sequence ID" value="MTG99177.1"/>
    <property type="molecule type" value="Genomic_DNA"/>
</dbReference>
<dbReference type="OrthoDB" id="1082986at2"/>
<accession>A0A6I3LN84</accession>
<dbReference type="Pfam" id="PF20619">
    <property type="entry name" value="DUF6804"/>
    <property type="match status" value="1"/>
</dbReference>
<dbReference type="RefSeq" id="WP_155093179.1">
    <property type="nucleotide sequence ID" value="NZ_CP102754.1"/>
</dbReference>
<evidence type="ECO:0000313" key="2">
    <source>
        <dbReference type="EMBL" id="MTG99177.1"/>
    </source>
</evidence>
<dbReference type="InterPro" id="IPR046548">
    <property type="entry name" value="DUF6804"/>
</dbReference>
<proteinExistence type="predicted"/>
<keyword evidence="1" id="KW-0472">Membrane</keyword>
<feature type="transmembrane region" description="Helical" evidence="1">
    <location>
        <begin position="24"/>
        <end position="42"/>
    </location>
</feature>
<feature type="transmembrane region" description="Helical" evidence="1">
    <location>
        <begin position="49"/>
        <end position="67"/>
    </location>
</feature>
<keyword evidence="3" id="KW-1185">Reference proteome</keyword>
<evidence type="ECO:0000313" key="3">
    <source>
        <dbReference type="Proteomes" id="UP000438760"/>
    </source>
</evidence>
<dbReference type="Proteomes" id="UP000438760">
    <property type="component" value="Unassembled WGS sequence"/>
</dbReference>
<protein>
    <submittedName>
        <fullName evidence="2">Uncharacterized protein</fullName>
    </submittedName>
</protein>